<evidence type="ECO:0000256" key="1">
    <source>
        <dbReference type="SAM" id="SignalP"/>
    </source>
</evidence>
<gene>
    <name evidence="2" type="ORF">F503_02502</name>
</gene>
<dbReference type="EMBL" id="KE148153">
    <property type="protein sequence ID" value="EPE06374.1"/>
    <property type="molecule type" value="Genomic_DNA"/>
</dbReference>
<dbReference type="OMA" id="LFGQAKF"/>
<proteinExistence type="predicted"/>
<organism evidence="2 3">
    <name type="scientific">Ophiostoma piceae (strain UAMH 11346)</name>
    <name type="common">Sap stain fungus</name>
    <dbReference type="NCBI Taxonomy" id="1262450"/>
    <lineage>
        <taxon>Eukaryota</taxon>
        <taxon>Fungi</taxon>
        <taxon>Dikarya</taxon>
        <taxon>Ascomycota</taxon>
        <taxon>Pezizomycotina</taxon>
        <taxon>Sordariomycetes</taxon>
        <taxon>Sordariomycetidae</taxon>
        <taxon>Ophiostomatales</taxon>
        <taxon>Ophiostomataceae</taxon>
        <taxon>Ophiostoma</taxon>
    </lineage>
</organism>
<dbReference type="Proteomes" id="UP000016923">
    <property type="component" value="Unassembled WGS sequence"/>
</dbReference>
<sequence>MVVFLKLAGLLAVAAVVDAVPFVPTSKLSAASLYKKDVTPLPDYATAYAPISYLNSGESWWPSDIATHLQNVIPEIDFTPIDGFQTAGQTTLANLNTVDATAYLTSKDNVDDSPAWQLSNYGKPTTTAGGYSAAPGTIIAVQKNATWVDVFYFTFFSYNHGGAVLGIQFDNHVGDWEHTMIRFIDGKPTGMYFSQHGSGSAYTWSALNKTDAGRPRAFIAVGGHANYVKAGKQEYTVVGKLLTDKTNAGFAWDFAQNYRGYWFDNSTQTFSPAGGATTDDASWLSWKGFWGDDKYPLSRRGQYCIVNECHYAAGPTGPVMKNLGRNALCQREAKCSVYTSADDLTHQSKRTSH</sequence>
<evidence type="ECO:0000313" key="3">
    <source>
        <dbReference type="Proteomes" id="UP000016923"/>
    </source>
</evidence>
<dbReference type="AlphaFoldDB" id="S3BYP0"/>
<dbReference type="eggNOG" id="ENOG502RJPB">
    <property type="taxonomic scope" value="Eukaryota"/>
</dbReference>
<dbReference type="OrthoDB" id="188042at2759"/>
<feature type="chain" id="PRO_5004506832" evidence="1">
    <location>
        <begin position="20"/>
        <end position="353"/>
    </location>
</feature>
<dbReference type="Pfam" id="PF06101">
    <property type="entry name" value="Vps62"/>
    <property type="match status" value="1"/>
</dbReference>
<dbReference type="VEuPathDB" id="FungiDB:F503_02502"/>
<dbReference type="STRING" id="1262450.S3BYP0"/>
<evidence type="ECO:0000313" key="2">
    <source>
        <dbReference type="EMBL" id="EPE06374.1"/>
    </source>
</evidence>
<keyword evidence="3" id="KW-1185">Reference proteome</keyword>
<dbReference type="HOGENOM" id="CLU_024079_0_1_1"/>
<dbReference type="PANTHER" id="PTHR48171">
    <property type="entry name" value="DUF946 FAMILY PROTEIN"/>
    <property type="match status" value="1"/>
</dbReference>
<feature type="signal peptide" evidence="1">
    <location>
        <begin position="1"/>
        <end position="19"/>
    </location>
</feature>
<reference evidence="2 3" key="1">
    <citation type="journal article" date="2013" name="BMC Genomics">
        <title>The genome and transcriptome of the pine saprophyte Ophiostoma piceae, and a comparison with the bark beetle-associated pine pathogen Grosmannia clavigera.</title>
        <authorList>
            <person name="Haridas S."/>
            <person name="Wang Y."/>
            <person name="Lim L."/>
            <person name="Massoumi Alamouti S."/>
            <person name="Jackman S."/>
            <person name="Docking R."/>
            <person name="Robertson G."/>
            <person name="Birol I."/>
            <person name="Bohlmann J."/>
            <person name="Breuil C."/>
        </authorList>
    </citation>
    <scope>NUCLEOTIDE SEQUENCE [LARGE SCALE GENOMIC DNA]</scope>
    <source>
        <strain evidence="2 3">UAMH 11346</strain>
    </source>
</reference>
<dbReference type="InterPro" id="IPR009291">
    <property type="entry name" value="Vps62"/>
</dbReference>
<dbReference type="PANTHER" id="PTHR48171:SF1">
    <property type="entry name" value="VACUOLAR PROTEIN SORTING-ASSOCIATED PROTEIN 62"/>
    <property type="match status" value="1"/>
</dbReference>
<accession>S3BYP0</accession>
<name>S3BYP0_OPHP1</name>
<keyword evidence="1" id="KW-0732">Signal</keyword>
<protein>
    <submittedName>
        <fullName evidence="2">Vacuolar protein sorting-associated protein 62</fullName>
    </submittedName>
</protein>